<proteinExistence type="predicted"/>
<dbReference type="SUPFAM" id="SSF57850">
    <property type="entry name" value="RING/U-box"/>
    <property type="match status" value="2"/>
</dbReference>
<keyword evidence="15" id="KW-1185">Reference proteome</keyword>
<gene>
    <name evidence="14" type="ORF">Hypma_012400</name>
</gene>
<dbReference type="PROSITE" id="PS50089">
    <property type="entry name" value="ZF_RING_2"/>
    <property type="match status" value="1"/>
</dbReference>
<keyword evidence="8 9" id="KW-0862">Zinc</keyword>
<dbReference type="Gene3D" id="1.20.120.1750">
    <property type="match status" value="1"/>
</dbReference>
<dbReference type="GO" id="GO:0061630">
    <property type="term" value="F:ubiquitin protein ligase activity"/>
    <property type="evidence" value="ECO:0007669"/>
    <property type="project" value="UniProtKB-EC"/>
</dbReference>
<keyword evidence="5" id="KW-0677">Repeat</keyword>
<dbReference type="SMART" id="SM00184">
    <property type="entry name" value="RING"/>
    <property type="match status" value="1"/>
</dbReference>
<dbReference type="Gene3D" id="3.30.70.330">
    <property type="match status" value="1"/>
</dbReference>
<feature type="domain" description="RING-type" evidence="11">
    <location>
        <begin position="645"/>
        <end position="686"/>
    </location>
</feature>
<dbReference type="InterPro" id="IPR044066">
    <property type="entry name" value="TRIAD_supradom"/>
</dbReference>
<dbReference type="Pfam" id="PF22191">
    <property type="entry name" value="IBR_1"/>
    <property type="match status" value="1"/>
</dbReference>
<dbReference type="AlphaFoldDB" id="A0A369JEC3"/>
<dbReference type="PROSITE" id="PS00028">
    <property type="entry name" value="ZINC_FINGER_C2H2_1"/>
    <property type="match status" value="1"/>
</dbReference>
<dbReference type="InterPro" id="IPR027370">
    <property type="entry name" value="Znf-RING_euk"/>
</dbReference>
<accession>A0A369JEC3</accession>
<evidence type="ECO:0000313" key="14">
    <source>
        <dbReference type="EMBL" id="RDB20509.1"/>
    </source>
</evidence>
<dbReference type="InterPro" id="IPR031127">
    <property type="entry name" value="E3_UB_ligase_RBR"/>
</dbReference>
<dbReference type="STRING" id="39966.A0A369JEC3"/>
<dbReference type="GO" id="GO:0016567">
    <property type="term" value="P:protein ubiquitination"/>
    <property type="evidence" value="ECO:0007669"/>
    <property type="project" value="InterPro"/>
</dbReference>
<feature type="zinc finger region" description="C3H1-type" evidence="9">
    <location>
        <begin position="6"/>
        <end position="33"/>
    </location>
</feature>
<dbReference type="Pfam" id="PF13445">
    <property type="entry name" value="zf-RING_UBOX"/>
    <property type="match status" value="1"/>
</dbReference>
<dbReference type="PROSITE" id="PS51873">
    <property type="entry name" value="TRIAD"/>
    <property type="match status" value="1"/>
</dbReference>
<protein>
    <recommendedName>
        <fullName evidence="2">RBR-type E3 ubiquitin transferase</fullName>
        <ecNumber evidence="2">2.3.2.31</ecNumber>
    </recommendedName>
</protein>
<sequence>MNNSGTSTNRLCSFFLQGKCRFDQNCKFAHLDPPSRDIFQRIDAHGARVPDDPQTTANIDTMPAERQVRGRGRKDYVSEANGVRQSPETAWTQAERSELQRVQAQLAEEITRQHGLQARREAERKARQAEQEALKAKNDAAVVTQHVVFGSTLISCGAGIEIRSIISGFESCRLTIKNLPPDAKREEISALFTQQGIPLQDFLVLQIKPVDEGRHLEVNVLTRASLADLISVGLDGIDFRNERLAFKVSSDASPDAMGESSARDPHVLTISWRAPSTAMIVTYASMDEARARALSLDKNVWCGRKIHVEMNKPPVGPALRYYNPCSVKITGLPVGISPALVAVYSGTSIVKEIKSNIYNLDDSMVMLKEHLRSLPYNGVRSYELVSENESDGLVTMRVHFESWTHARRALDSLEGKRLRPEFPPYRLFLPHPIHFSRSISAQQFLSQQRLWDSLPGPTTGKGAHVRIYSNTEKTLIRVMGDDEKAVGALKVRVETLLSGEKLDASFWHRSFMSPTGREVLERIYSQFRVYVRVDSKELALRIYGDGTNMDVVRRIILAGVNQFSGQEWKVFLKRQSVSFFVRTGLAMLKETLGEDSVTLDVISRPCAISVRGGEDARHQLSKLIDLSLDELAVDQHIKADTSNTCPICYDQVSIPIKLGCKHTYCSACIRHYVTSADDSTSFPLVCLGDEAKCRTPISIPTIQHFLTRQQYDRLVQVAFSVYVDHHSQDLKYCTTPDCNQIYRSNSGTTLKCPSCFAEVCSSCHDDAHEGMLCQEQKLRKAFTEQLDEAWATKNGIKRCPACQVWIEKKDGCNHITCAKCNAHSCWICMKTFDTGELTYNHLTTEHGGFWDGEQNRDYERALALQRELDAL</sequence>
<evidence type="ECO:0000259" key="13">
    <source>
        <dbReference type="PROSITE" id="PS51873"/>
    </source>
</evidence>
<dbReference type="GO" id="GO:0008270">
    <property type="term" value="F:zinc ion binding"/>
    <property type="evidence" value="ECO:0007669"/>
    <property type="project" value="UniProtKB-KW"/>
</dbReference>
<dbReference type="PROSITE" id="PS00518">
    <property type="entry name" value="ZF_RING_1"/>
    <property type="match status" value="1"/>
</dbReference>
<comment type="caution">
    <text evidence="14">The sequence shown here is derived from an EMBL/GenBank/DDBJ whole genome shotgun (WGS) entry which is preliminary data.</text>
</comment>
<dbReference type="EC" id="2.3.2.31" evidence="2"/>
<keyword evidence="4 9" id="KW-0479">Metal-binding</keyword>
<dbReference type="SUPFAM" id="SSF90229">
    <property type="entry name" value="CCCH zinc finger"/>
    <property type="match status" value="1"/>
</dbReference>
<dbReference type="InterPro" id="IPR012677">
    <property type="entry name" value="Nucleotide-bd_a/b_plait_sf"/>
</dbReference>
<keyword evidence="14" id="KW-0347">Helicase</keyword>
<dbReference type="EMBL" id="LUEZ02000062">
    <property type="protein sequence ID" value="RDB20509.1"/>
    <property type="molecule type" value="Genomic_DNA"/>
</dbReference>
<evidence type="ECO:0000256" key="9">
    <source>
        <dbReference type="PROSITE-ProRule" id="PRU00723"/>
    </source>
</evidence>
<feature type="region of interest" description="Disordered" evidence="10">
    <location>
        <begin position="112"/>
        <end position="131"/>
    </location>
</feature>
<dbReference type="Gene3D" id="3.30.40.10">
    <property type="entry name" value="Zinc/RING finger domain, C3HC4 (zinc finger)"/>
    <property type="match status" value="1"/>
</dbReference>
<dbReference type="Proteomes" id="UP000076154">
    <property type="component" value="Unassembled WGS sequence"/>
</dbReference>
<evidence type="ECO:0000256" key="1">
    <source>
        <dbReference type="ARBA" id="ARBA00001798"/>
    </source>
</evidence>
<feature type="compositionally biased region" description="Basic and acidic residues" evidence="10">
    <location>
        <begin position="118"/>
        <end position="131"/>
    </location>
</feature>
<keyword evidence="14" id="KW-0378">Hydrolase</keyword>
<keyword evidence="6 9" id="KW-0863">Zinc-finger</keyword>
<dbReference type="InterPro" id="IPR002867">
    <property type="entry name" value="IBR_dom"/>
</dbReference>
<evidence type="ECO:0000256" key="10">
    <source>
        <dbReference type="SAM" id="MobiDB-lite"/>
    </source>
</evidence>
<dbReference type="GO" id="GO:0004386">
    <property type="term" value="F:helicase activity"/>
    <property type="evidence" value="ECO:0007669"/>
    <property type="project" value="UniProtKB-KW"/>
</dbReference>
<dbReference type="InterPro" id="IPR036855">
    <property type="entry name" value="Znf_CCCH_sf"/>
</dbReference>
<organism evidence="14 15">
    <name type="scientific">Hypsizygus marmoreus</name>
    <name type="common">White beech mushroom</name>
    <name type="synonym">Agaricus marmoreus</name>
    <dbReference type="NCBI Taxonomy" id="39966"/>
    <lineage>
        <taxon>Eukaryota</taxon>
        <taxon>Fungi</taxon>
        <taxon>Dikarya</taxon>
        <taxon>Basidiomycota</taxon>
        <taxon>Agaricomycotina</taxon>
        <taxon>Agaricomycetes</taxon>
        <taxon>Agaricomycetidae</taxon>
        <taxon>Agaricales</taxon>
        <taxon>Tricholomatineae</taxon>
        <taxon>Lyophyllaceae</taxon>
        <taxon>Hypsizygus</taxon>
    </lineage>
</organism>
<evidence type="ECO:0000313" key="15">
    <source>
        <dbReference type="Proteomes" id="UP000076154"/>
    </source>
</evidence>
<evidence type="ECO:0000256" key="3">
    <source>
        <dbReference type="ARBA" id="ARBA00022679"/>
    </source>
</evidence>
<evidence type="ECO:0000256" key="4">
    <source>
        <dbReference type="ARBA" id="ARBA00022723"/>
    </source>
</evidence>
<keyword evidence="7" id="KW-0833">Ubl conjugation pathway</keyword>
<dbReference type="CDD" id="cd22585">
    <property type="entry name" value="Rcat_RBR_DEAH12-like"/>
    <property type="match status" value="1"/>
</dbReference>
<evidence type="ECO:0000256" key="6">
    <source>
        <dbReference type="ARBA" id="ARBA00022771"/>
    </source>
</evidence>
<dbReference type="InterPro" id="IPR013083">
    <property type="entry name" value="Znf_RING/FYVE/PHD"/>
</dbReference>
<evidence type="ECO:0000256" key="5">
    <source>
        <dbReference type="ARBA" id="ARBA00022737"/>
    </source>
</evidence>
<dbReference type="OrthoDB" id="1431934at2759"/>
<evidence type="ECO:0000256" key="7">
    <source>
        <dbReference type="ARBA" id="ARBA00022786"/>
    </source>
</evidence>
<keyword evidence="3" id="KW-0808">Transferase</keyword>
<dbReference type="InterPro" id="IPR000571">
    <property type="entry name" value="Znf_CCCH"/>
</dbReference>
<dbReference type="InterPro" id="IPR013087">
    <property type="entry name" value="Znf_C2H2_type"/>
</dbReference>
<dbReference type="SMART" id="SM00647">
    <property type="entry name" value="IBR"/>
    <property type="match status" value="2"/>
</dbReference>
<feature type="domain" description="RING-type" evidence="13">
    <location>
        <begin position="641"/>
        <end position="858"/>
    </location>
</feature>
<dbReference type="InterPro" id="IPR017907">
    <property type="entry name" value="Znf_RING_CS"/>
</dbReference>
<dbReference type="Gene3D" id="2.30.30.1190">
    <property type="match status" value="1"/>
</dbReference>
<evidence type="ECO:0000256" key="8">
    <source>
        <dbReference type="ARBA" id="ARBA00022833"/>
    </source>
</evidence>
<dbReference type="InParanoid" id="A0A369JEC3"/>
<keyword evidence="14" id="KW-0067">ATP-binding</keyword>
<dbReference type="Pfam" id="PF01485">
    <property type="entry name" value="IBR"/>
    <property type="match status" value="1"/>
</dbReference>
<dbReference type="PROSITE" id="PS50103">
    <property type="entry name" value="ZF_C3H1"/>
    <property type="match status" value="1"/>
</dbReference>
<feature type="domain" description="C3H1-type" evidence="12">
    <location>
        <begin position="6"/>
        <end position="33"/>
    </location>
</feature>
<dbReference type="CDD" id="cd20335">
    <property type="entry name" value="BRcat_RBR"/>
    <property type="match status" value="1"/>
</dbReference>
<name>A0A369JEC3_HYPMA</name>
<comment type="catalytic activity">
    <reaction evidence="1">
        <text>[E2 ubiquitin-conjugating enzyme]-S-ubiquitinyl-L-cysteine + [acceptor protein]-L-lysine = [E2 ubiquitin-conjugating enzyme]-L-cysteine + [acceptor protein]-N(6)-ubiquitinyl-L-lysine.</text>
        <dbReference type="EC" id="2.3.2.31"/>
    </reaction>
</comment>
<reference evidence="14" key="1">
    <citation type="submission" date="2018-04" db="EMBL/GenBank/DDBJ databases">
        <title>Whole genome sequencing of Hypsizygus marmoreus.</title>
        <authorList>
            <person name="Choi I.-G."/>
            <person name="Min B."/>
            <person name="Kim J.-G."/>
            <person name="Kim S."/>
            <person name="Oh Y.-L."/>
            <person name="Kong W.-S."/>
            <person name="Park H."/>
            <person name="Jeong J."/>
            <person name="Song E.-S."/>
        </authorList>
    </citation>
    <scope>NUCLEOTIDE SEQUENCE [LARGE SCALE GENOMIC DNA]</scope>
    <source>
        <strain evidence="14">51987-8</strain>
    </source>
</reference>
<evidence type="ECO:0000259" key="11">
    <source>
        <dbReference type="PROSITE" id="PS50089"/>
    </source>
</evidence>
<dbReference type="PANTHER" id="PTHR11685">
    <property type="entry name" value="RBR FAMILY RING FINGER AND IBR DOMAIN-CONTAINING"/>
    <property type="match status" value="1"/>
</dbReference>
<evidence type="ECO:0000259" key="12">
    <source>
        <dbReference type="PROSITE" id="PS50103"/>
    </source>
</evidence>
<dbReference type="InterPro" id="IPR001841">
    <property type="entry name" value="Znf_RING"/>
</dbReference>
<evidence type="ECO:0000256" key="2">
    <source>
        <dbReference type="ARBA" id="ARBA00012251"/>
    </source>
</evidence>
<keyword evidence="14" id="KW-0547">Nucleotide-binding</keyword>